<name>A0ABN8SZC5_9CNID</name>
<feature type="region of interest" description="Disordered" evidence="1">
    <location>
        <begin position="156"/>
        <end position="181"/>
    </location>
</feature>
<evidence type="ECO:0000256" key="1">
    <source>
        <dbReference type="SAM" id="MobiDB-lite"/>
    </source>
</evidence>
<feature type="region of interest" description="Disordered" evidence="1">
    <location>
        <begin position="216"/>
        <end position="252"/>
    </location>
</feature>
<keyword evidence="3" id="KW-1185">Reference proteome</keyword>
<dbReference type="EMBL" id="CALNXI010004295">
    <property type="protein sequence ID" value="CAH3195495.1"/>
    <property type="molecule type" value="Genomic_DNA"/>
</dbReference>
<evidence type="ECO:0000313" key="2">
    <source>
        <dbReference type="EMBL" id="CAH3195495.1"/>
    </source>
</evidence>
<gene>
    <name evidence="2" type="ORF">PEVE_00030365</name>
</gene>
<feature type="compositionally biased region" description="Polar residues" evidence="1">
    <location>
        <begin position="231"/>
        <end position="252"/>
    </location>
</feature>
<organism evidence="2 3">
    <name type="scientific">Porites evermanni</name>
    <dbReference type="NCBI Taxonomy" id="104178"/>
    <lineage>
        <taxon>Eukaryota</taxon>
        <taxon>Metazoa</taxon>
        <taxon>Cnidaria</taxon>
        <taxon>Anthozoa</taxon>
        <taxon>Hexacorallia</taxon>
        <taxon>Scleractinia</taxon>
        <taxon>Fungiina</taxon>
        <taxon>Poritidae</taxon>
        <taxon>Porites</taxon>
    </lineage>
</organism>
<dbReference type="Proteomes" id="UP001159427">
    <property type="component" value="Unassembled WGS sequence"/>
</dbReference>
<comment type="caution">
    <text evidence="2">The sequence shown here is derived from an EMBL/GenBank/DDBJ whole genome shotgun (WGS) entry which is preliminary data.</text>
</comment>
<feature type="non-terminal residue" evidence="2">
    <location>
        <position position="252"/>
    </location>
</feature>
<sequence length="252" mass="27497">MKRASANSFVSRQPNDCFELAENSRSVSVGRRHIGVNNEHSPPPPLAGGGAESRQSRSRDGVFNRLRRTLSISRRSPQSLSAVVPFNSGSEEEVGENGHISVVQKTRAPHYRCVPLPPGFIPSDLLMSLDHQDQSGHTTETGNAVATIKLEKVGNKSPTAAAEDGVNSATNISSGQHKPSDETIFLRQTSRLDHKPDHHSGPYDPPQIRLPHQTIRGVSHPDHLQTRAPKSANQIRQPPPHQTTRSAQQTTI</sequence>
<reference evidence="2 3" key="1">
    <citation type="submission" date="2022-05" db="EMBL/GenBank/DDBJ databases">
        <authorList>
            <consortium name="Genoscope - CEA"/>
            <person name="William W."/>
        </authorList>
    </citation>
    <scope>NUCLEOTIDE SEQUENCE [LARGE SCALE GENOMIC DNA]</scope>
</reference>
<proteinExistence type="predicted"/>
<feature type="region of interest" description="Disordered" evidence="1">
    <location>
        <begin position="23"/>
        <end position="61"/>
    </location>
</feature>
<protein>
    <submittedName>
        <fullName evidence="2">Uncharacterized protein</fullName>
    </submittedName>
</protein>
<evidence type="ECO:0000313" key="3">
    <source>
        <dbReference type="Proteomes" id="UP001159427"/>
    </source>
</evidence>
<feature type="compositionally biased region" description="Polar residues" evidence="1">
    <location>
        <begin position="167"/>
        <end position="177"/>
    </location>
</feature>
<accession>A0ABN8SZC5</accession>